<feature type="transmembrane region" description="Helical" evidence="9">
    <location>
        <begin position="40"/>
        <end position="63"/>
    </location>
</feature>
<dbReference type="EMBL" id="AP028909">
    <property type="protein sequence ID" value="BES88875.1"/>
    <property type="molecule type" value="Genomic_DNA"/>
</dbReference>
<dbReference type="CDD" id="cd23995">
    <property type="entry name" value="Seipin_BSCL2_like"/>
    <property type="match status" value="1"/>
</dbReference>
<keyword evidence="3 9" id="KW-0812">Transmembrane</keyword>
<protein>
    <recommendedName>
        <fullName evidence="2">Seipin</fullName>
    </recommendedName>
</protein>
<dbReference type="InterPro" id="IPR009617">
    <property type="entry name" value="Seipin"/>
</dbReference>
<dbReference type="PANTHER" id="PTHR21212">
    <property type="entry name" value="BERNARDINELLI-SEIP CONGENITAL LIPODYSTROPHY 2 HOMOLOG BSCL2 PROTEIN"/>
    <property type="match status" value="1"/>
</dbReference>
<evidence type="ECO:0000256" key="1">
    <source>
        <dbReference type="ARBA" id="ARBA00004477"/>
    </source>
</evidence>
<evidence type="ECO:0000256" key="6">
    <source>
        <dbReference type="ARBA" id="ARBA00023098"/>
    </source>
</evidence>
<feature type="region of interest" description="Disordered" evidence="8">
    <location>
        <begin position="346"/>
        <end position="365"/>
    </location>
</feature>
<keyword evidence="11" id="KW-1185">Reference proteome</keyword>
<name>A0ABN7ADD7_9HEMI</name>
<keyword evidence="5 9" id="KW-1133">Transmembrane helix</keyword>
<evidence type="ECO:0000313" key="11">
    <source>
        <dbReference type="Proteomes" id="UP001307889"/>
    </source>
</evidence>
<evidence type="ECO:0000256" key="8">
    <source>
        <dbReference type="SAM" id="MobiDB-lite"/>
    </source>
</evidence>
<feature type="region of interest" description="Disordered" evidence="8">
    <location>
        <begin position="298"/>
        <end position="327"/>
    </location>
</feature>
<evidence type="ECO:0000256" key="4">
    <source>
        <dbReference type="ARBA" id="ARBA00022824"/>
    </source>
</evidence>
<proteinExistence type="predicted"/>
<comment type="subcellular location">
    <subcellularLocation>
        <location evidence="1">Endoplasmic reticulum membrane</location>
        <topology evidence="1">Multi-pass membrane protein</topology>
    </subcellularLocation>
</comment>
<dbReference type="Pfam" id="PF06775">
    <property type="entry name" value="Seipin"/>
    <property type="match status" value="1"/>
</dbReference>
<accession>A0ABN7ADD7</accession>
<feature type="transmembrane region" description="Helical" evidence="9">
    <location>
        <begin position="241"/>
        <end position="263"/>
    </location>
</feature>
<keyword evidence="4" id="KW-0256">Endoplasmic reticulum</keyword>
<keyword evidence="6" id="KW-0443">Lipid metabolism</keyword>
<evidence type="ECO:0000256" key="9">
    <source>
        <dbReference type="SAM" id="Phobius"/>
    </source>
</evidence>
<evidence type="ECO:0000256" key="2">
    <source>
        <dbReference type="ARBA" id="ARBA00022064"/>
    </source>
</evidence>
<keyword evidence="7 9" id="KW-0472">Membrane</keyword>
<evidence type="ECO:0000313" key="10">
    <source>
        <dbReference type="EMBL" id="BES88875.1"/>
    </source>
</evidence>
<dbReference type="Proteomes" id="UP001307889">
    <property type="component" value="Chromosome 1"/>
</dbReference>
<evidence type="ECO:0000256" key="7">
    <source>
        <dbReference type="ARBA" id="ARBA00023136"/>
    </source>
</evidence>
<sequence length="365" mass="41537">MFGRLIYKILEYLGVIHRYDKLKAKTVQSTYDTIDAVFKVGIAVLFCLVLVWVSVLFYVLFYYTYVPAIEHIKPVHLQFSSCDEGKLQNGNKAMCGFPEAHVQLTRYHSLLMIGQPYKITVIMELPESEANKQLGMFMVCGRLTGKGGTTVANSCRSSMLRYRSPLLQVLRLFALGPLFVFDFMEEKQTLSIELFPSFEEDQNFPVTDIFLELKSNQIEVYSSKVQIDAHLSGLRYLMFHWPFFSAVLGSVFNLGVIIFVMLLSWYKLYGPANITGKEFIIKQIKELAPVRKLVISKPQNSGRNEEGKDVVTLSATSAESDDEGDDTIIEEIEGKKCLILKESEFEEGRSQDRPFLERKTSSSEA</sequence>
<evidence type="ECO:0000256" key="5">
    <source>
        <dbReference type="ARBA" id="ARBA00022989"/>
    </source>
</evidence>
<organism evidence="10 11">
    <name type="scientific">Nesidiocoris tenuis</name>
    <dbReference type="NCBI Taxonomy" id="355587"/>
    <lineage>
        <taxon>Eukaryota</taxon>
        <taxon>Metazoa</taxon>
        <taxon>Ecdysozoa</taxon>
        <taxon>Arthropoda</taxon>
        <taxon>Hexapoda</taxon>
        <taxon>Insecta</taxon>
        <taxon>Pterygota</taxon>
        <taxon>Neoptera</taxon>
        <taxon>Paraneoptera</taxon>
        <taxon>Hemiptera</taxon>
        <taxon>Heteroptera</taxon>
        <taxon>Panheteroptera</taxon>
        <taxon>Cimicomorpha</taxon>
        <taxon>Miridae</taxon>
        <taxon>Dicyphina</taxon>
        <taxon>Nesidiocoris</taxon>
    </lineage>
</organism>
<evidence type="ECO:0000256" key="3">
    <source>
        <dbReference type="ARBA" id="ARBA00022692"/>
    </source>
</evidence>
<reference evidence="10 11" key="1">
    <citation type="submission" date="2023-09" db="EMBL/GenBank/DDBJ databases">
        <title>Nesidiocoris tenuis whole genome shotgun sequence.</title>
        <authorList>
            <person name="Shibata T."/>
            <person name="Shimoda M."/>
            <person name="Kobayashi T."/>
            <person name="Uehara T."/>
        </authorList>
    </citation>
    <scope>NUCLEOTIDE SEQUENCE [LARGE SCALE GENOMIC DNA]</scope>
    <source>
        <strain evidence="10 11">Japan</strain>
    </source>
</reference>
<dbReference type="PANTHER" id="PTHR21212:SF0">
    <property type="entry name" value="SEIPIN"/>
    <property type="match status" value="1"/>
</dbReference>
<gene>
    <name evidence="10" type="ORF">NTJ_01683</name>
</gene>